<evidence type="ECO:0000313" key="1">
    <source>
        <dbReference type="Proteomes" id="UP000189703"/>
    </source>
</evidence>
<dbReference type="PANTHER" id="PTHR33167:SF26">
    <property type="entry name" value="EXPRESSED PROTEIN"/>
    <property type="match status" value="1"/>
</dbReference>
<reference evidence="2" key="1">
    <citation type="submission" date="2025-08" db="UniProtKB">
        <authorList>
            <consortium name="RefSeq"/>
        </authorList>
    </citation>
    <scope>IDENTIFICATION</scope>
</reference>
<dbReference type="KEGG" id="nnu:104590926"/>
<proteinExistence type="predicted"/>
<gene>
    <name evidence="2" type="primary">LOC104590926</name>
</gene>
<dbReference type="PANTHER" id="PTHR33167">
    <property type="entry name" value="TRANSCRIPTION FACTOR, PUTATIVE (DUF863)-RELATED"/>
    <property type="match status" value="1"/>
</dbReference>
<dbReference type="OrthoDB" id="1928288at2759"/>
<dbReference type="GeneID" id="104590926"/>
<dbReference type="OMA" id="MGTKLEC"/>
<name>A0A1U7ZIB5_NELNU</name>
<dbReference type="Proteomes" id="UP000189703">
    <property type="component" value="Unplaced"/>
</dbReference>
<keyword evidence="1" id="KW-1185">Reference proteome</keyword>
<evidence type="ECO:0000313" key="2">
    <source>
        <dbReference type="RefSeq" id="XP_010248002.1"/>
    </source>
</evidence>
<organism evidence="1 2">
    <name type="scientific">Nelumbo nucifera</name>
    <name type="common">Sacred lotus</name>
    <dbReference type="NCBI Taxonomy" id="4432"/>
    <lineage>
        <taxon>Eukaryota</taxon>
        <taxon>Viridiplantae</taxon>
        <taxon>Streptophyta</taxon>
        <taxon>Embryophyta</taxon>
        <taxon>Tracheophyta</taxon>
        <taxon>Spermatophyta</taxon>
        <taxon>Magnoliopsida</taxon>
        <taxon>Proteales</taxon>
        <taxon>Nelumbonaceae</taxon>
        <taxon>Nelumbo</taxon>
    </lineage>
</organism>
<sequence>MRMELQYAVNLLSRLQTNRNYNALNTAGSPEFYKRSLLKENIQIGLDRFQDSMYKMLELYNRESMKETMLRHEETFKEQVRELHRLYNVQKMLMSELRNKEQKLNQQTNSTNQVIRRIGPDFSVSDNSTGFWSPGTGSQPNYPFGIWNQPSTPTKSSFYGTIADPGSQDRCSSSGDAFRIPRGFDLERPAKEDISAKTSVIEDHSGPILQRPSKDKMIIDGSHDPQIYADTESNLELTLTTGCGSRTRKPQKHHEHSSLKLLGCRERDETRQLTFSMMFRSDQQEEFCDTNTITRASTATFDRESLQQPQWFFQALSFNRA</sequence>
<dbReference type="AlphaFoldDB" id="A0A1U7ZIB5"/>
<dbReference type="RefSeq" id="XP_010248002.1">
    <property type="nucleotide sequence ID" value="XM_010249700.2"/>
</dbReference>
<protein>
    <submittedName>
        <fullName evidence="2">Uncharacterized protein LOC104590926</fullName>
    </submittedName>
</protein>
<accession>A0A1U7ZIB5</accession>
<dbReference type="eggNOG" id="ENOG502RMNH">
    <property type="taxonomic scope" value="Eukaryota"/>
</dbReference>